<evidence type="ECO:0000313" key="3">
    <source>
        <dbReference type="Proteomes" id="UP000019373"/>
    </source>
</evidence>
<feature type="compositionally biased region" description="Polar residues" evidence="1">
    <location>
        <begin position="283"/>
        <end position="295"/>
    </location>
</feature>
<dbReference type="Proteomes" id="UP000019373">
    <property type="component" value="Unassembled WGS sequence"/>
</dbReference>
<dbReference type="GeneID" id="19237787"/>
<dbReference type="eggNOG" id="ENOG502SCKR">
    <property type="taxonomic scope" value="Eukaryota"/>
</dbReference>
<dbReference type="AlphaFoldDB" id="U1G9B4"/>
<dbReference type="EMBL" id="KE721523">
    <property type="protein sequence ID" value="ERF68281.1"/>
    <property type="molecule type" value="Genomic_DNA"/>
</dbReference>
<sequence length="366" mass="41399">MPRKLPWATKDTPVPKEKRPRPVSRKREASSSDPEQVARMKTSSSTPLKTIKKRVSSRTPSTSPPPGPPNEEYMMEGYDHDDIYIMVEDEFHSVAQTFTQHLHHAEYQRLKKKARDAAPPTFQPTDQMRTEVKKKLEARALHAKQKDAVRNITTGINLSAEEDEEQDDDPWLGTSLAGLMTDANVQKRTALVGLEKMQSTTRAAKGFGRGMGDSPPSREGKVSVLDIFAGQKKDKENATNEQERERIEKDPNHSRRVQATASIVRPQESSRNEELSISREADPNSTRGLTKTTKPPSIKNAADSTSHPRFREPSIATRKLFDEFDDFDHTASVTKRPRASPSRKDHKRKQTNDRKLQMNDIPTFLV</sequence>
<dbReference type="RefSeq" id="XP_007806056.1">
    <property type="nucleotide sequence ID" value="XM_007807865.1"/>
</dbReference>
<keyword evidence="3" id="KW-1185">Reference proteome</keyword>
<protein>
    <submittedName>
        <fullName evidence="2">Uncharacterized protein</fullName>
    </submittedName>
</protein>
<organism evidence="2 3">
    <name type="scientific">Endocarpon pusillum (strain Z07020 / HMAS-L-300199)</name>
    <name type="common">Lichen-forming fungus</name>
    <dbReference type="NCBI Taxonomy" id="1263415"/>
    <lineage>
        <taxon>Eukaryota</taxon>
        <taxon>Fungi</taxon>
        <taxon>Dikarya</taxon>
        <taxon>Ascomycota</taxon>
        <taxon>Pezizomycotina</taxon>
        <taxon>Eurotiomycetes</taxon>
        <taxon>Chaetothyriomycetidae</taxon>
        <taxon>Verrucariales</taxon>
        <taxon>Verrucariaceae</taxon>
        <taxon>Endocarpon</taxon>
    </lineage>
</organism>
<dbReference type="OMA" id="AMAQTFT"/>
<feature type="compositionally biased region" description="Basic and acidic residues" evidence="1">
    <location>
        <begin position="268"/>
        <end position="282"/>
    </location>
</feature>
<reference evidence="3" key="1">
    <citation type="journal article" date="2014" name="BMC Genomics">
        <title>Genome characteristics reveal the impact of lichenization on lichen-forming fungus Endocarpon pusillum Hedwig (Verrucariales, Ascomycota).</title>
        <authorList>
            <person name="Wang Y.-Y."/>
            <person name="Liu B."/>
            <person name="Zhang X.-Y."/>
            <person name="Zhou Q.-M."/>
            <person name="Zhang T."/>
            <person name="Li H."/>
            <person name="Yu Y.-F."/>
            <person name="Zhang X.-L."/>
            <person name="Hao X.-Y."/>
            <person name="Wang M."/>
            <person name="Wang L."/>
            <person name="Wei J.-C."/>
        </authorList>
    </citation>
    <scope>NUCLEOTIDE SEQUENCE [LARGE SCALE GENOMIC DNA]</scope>
    <source>
        <strain evidence="3">Z07020 / HMAS-L-300199</strain>
    </source>
</reference>
<name>U1G9B4_ENDPU</name>
<proteinExistence type="predicted"/>
<feature type="region of interest" description="Disordered" evidence="1">
    <location>
        <begin position="226"/>
        <end position="366"/>
    </location>
</feature>
<feature type="compositionally biased region" description="Basic and acidic residues" evidence="1">
    <location>
        <begin position="231"/>
        <end position="253"/>
    </location>
</feature>
<dbReference type="OrthoDB" id="5374569at2759"/>
<feature type="region of interest" description="Disordered" evidence="1">
    <location>
        <begin position="1"/>
        <end position="76"/>
    </location>
</feature>
<evidence type="ECO:0000256" key="1">
    <source>
        <dbReference type="SAM" id="MobiDB-lite"/>
    </source>
</evidence>
<dbReference type="HOGENOM" id="CLU_038290_1_0_1"/>
<gene>
    <name evidence="2" type="ORF">EPUS_02737</name>
</gene>
<accession>U1G9B4</accession>
<evidence type="ECO:0000313" key="2">
    <source>
        <dbReference type="EMBL" id="ERF68281.1"/>
    </source>
</evidence>